<dbReference type="Proteomes" id="UP000282196">
    <property type="component" value="Unassembled WGS sequence"/>
</dbReference>
<proteinExistence type="predicted"/>
<keyword evidence="3" id="KW-1185">Reference proteome</keyword>
<dbReference type="EMBL" id="BGZP01000006">
    <property type="protein sequence ID" value="GBR77592.1"/>
    <property type="molecule type" value="Genomic_DNA"/>
</dbReference>
<organism evidence="2 3">
    <name type="scientific">Candidatus Termititenax dinenymphae</name>
    <dbReference type="NCBI Taxonomy" id="2218523"/>
    <lineage>
        <taxon>Bacteria</taxon>
        <taxon>Bacillati</taxon>
        <taxon>Candidatus Margulisiibacteriota</taxon>
        <taxon>Candidatus Termititenacia</taxon>
        <taxon>Candidatus Termititenacales</taxon>
        <taxon>Candidatus Termititenacaceae</taxon>
        <taxon>Candidatus Termititenax</taxon>
    </lineage>
</organism>
<gene>
    <name evidence="2" type="ORF">RDn1_251</name>
</gene>
<name>A0A388TKL9_9BACT</name>
<dbReference type="InterPro" id="IPR038461">
    <property type="entry name" value="Schlafen_AlbA_2_dom_sf"/>
</dbReference>
<dbReference type="InterPro" id="IPR036388">
    <property type="entry name" value="WH-like_DNA-bd_sf"/>
</dbReference>
<dbReference type="Gene3D" id="3.30.950.30">
    <property type="entry name" value="Schlafen, AAA domain"/>
    <property type="match status" value="1"/>
</dbReference>
<accession>A0A388TKL9</accession>
<sequence length="246" mass="27841">MLSWQDFLGLINSRDVKLSGVPRVTTSQDITKKAVELANERGGQLILGFDRYSFQLYGCVFDAKWLDAILAQEITPPINYEIMGFIRSNKRIFVVKIAEGKEKPHKISEGSEVKPAVVVRTLKTAALENISPEFVQKRQNACLEYLKTQHEITNMQYRDLNGVSYKTAHNELSELVARKLLAQVGQGRTTKYVPVQNAEQYAPREISLFGDTLDALVSINNETTSITEIRRSQIVEHMDSHLTKLD</sequence>
<dbReference type="PANTHER" id="PTHR30595:SF6">
    <property type="entry name" value="SCHLAFEN ALBA-2 DOMAIN-CONTAINING PROTEIN"/>
    <property type="match status" value="1"/>
</dbReference>
<evidence type="ECO:0000259" key="1">
    <source>
        <dbReference type="Pfam" id="PF04326"/>
    </source>
</evidence>
<reference evidence="2 3" key="1">
    <citation type="journal article" date="2019" name="ISME J.">
        <title>Genome analyses of uncultured TG2/ZB3 bacteria in 'Margulisbacteria' specifically attached to ectosymbiotic spirochetes of protists in the termite gut.</title>
        <authorList>
            <person name="Utami Y.D."/>
            <person name="Kuwahara H."/>
            <person name="Igai K."/>
            <person name="Murakami T."/>
            <person name="Sugaya K."/>
            <person name="Morikawa T."/>
            <person name="Nagura Y."/>
            <person name="Yuki M."/>
            <person name="Deevong P."/>
            <person name="Inoue T."/>
            <person name="Kihara K."/>
            <person name="Lo N."/>
            <person name="Yamada A."/>
            <person name="Ohkuma M."/>
            <person name="Hongoh Y."/>
        </authorList>
    </citation>
    <scope>NUCLEOTIDE SEQUENCE [LARGE SCALE GENOMIC DNA]</scope>
    <source>
        <strain evidence="2">RsDinE6-01</strain>
    </source>
</reference>
<dbReference type="PANTHER" id="PTHR30595">
    <property type="entry name" value="GLPR-RELATED TRANSCRIPTIONAL REPRESSOR"/>
    <property type="match status" value="1"/>
</dbReference>
<dbReference type="Gene3D" id="1.10.10.10">
    <property type="entry name" value="Winged helix-like DNA-binding domain superfamily/Winged helix DNA-binding domain"/>
    <property type="match status" value="1"/>
</dbReference>
<dbReference type="Pfam" id="PF04326">
    <property type="entry name" value="SLFN_AlbA_2"/>
    <property type="match status" value="1"/>
</dbReference>
<evidence type="ECO:0000313" key="2">
    <source>
        <dbReference type="EMBL" id="GBR77592.1"/>
    </source>
</evidence>
<comment type="caution">
    <text evidence="2">The sequence shown here is derived from an EMBL/GenBank/DDBJ whole genome shotgun (WGS) entry which is preliminary data.</text>
</comment>
<protein>
    <recommendedName>
        <fullName evidence="1">Schlafen AlbA-2 domain-containing protein</fullName>
    </recommendedName>
</protein>
<feature type="domain" description="Schlafen AlbA-2" evidence="1">
    <location>
        <begin position="24"/>
        <end position="106"/>
    </location>
</feature>
<dbReference type="AlphaFoldDB" id="A0A388TKL9"/>
<dbReference type="InterPro" id="IPR007421">
    <property type="entry name" value="Schlafen_AlbA_2_dom"/>
</dbReference>
<evidence type="ECO:0000313" key="3">
    <source>
        <dbReference type="Proteomes" id="UP000282196"/>
    </source>
</evidence>